<evidence type="ECO:0000256" key="1">
    <source>
        <dbReference type="SAM" id="MobiDB-lite"/>
    </source>
</evidence>
<evidence type="ECO:0000313" key="4">
    <source>
        <dbReference type="Proteomes" id="UP000464378"/>
    </source>
</evidence>
<feature type="transmembrane region" description="Helical" evidence="2">
    <location>
        <begin position="6"/>
        <end position="24"/>
    </location>
</feature>
<dbReference type="Proteomes" id="UP000464378">
    <property type="component" value="Chromosome"/>
</dbReference>
<accession>A0A6C2YJD6</accession>
<keyword evidence="4" id="KW-1185">Reference proteome</keyword>
<dbReference type="EMBL" id="LR586016">
    <property type="protein sequence ID" value="VIP01474.1"/>
    <property type="molecule type" value="Genomic_DNA"/>
</dbReference>
<reference evidence="3" key="1">
    <citation type="submission" date="2019-04" db="EMBL/GenBank/DDBJ databases">
        <authorList>
            <consortium name="Science for Life Laboratories"/>
        </authorList>
    </citation>
    <scope>NUCLEOTIDE SEQUENCE</scope>
    <source>
        <strain evidence="3">MBLW1</strain>
    </source>
</reference>
<sequence>MGRSMWIAALIGAVHGAVEIAVLFLMSDRYTLANDWLLVVMAVVANSTGFAVAARYAVNLLGVAISGLLGFIVGGWLGIHTIGNYEFTVPVPKEDRELRIILPGNERILELNGLPEEKVKRLPIGLAMGGLLGFAAAALLYARWTYRPDDDWADDDWTDDDRTDDGRTDSDNKKSPRDSIEK</sequence>
<keyword evidence="2" id="KW-0812">Transmembrane</keyword>
<name>A0A6C2YJD6_9BACT</name>
<feature type="compositionally biased region" description="Acidic residues" evidence="1">
    <location>
        <begin position="151"/>
        <end position="163"/>
    </location>
</feature>
<evidence type="ECO:0000256" key="2">
    <source>
        <dbReference type="SAM" id="Phobius"/>
    </source>
</evidence>
<feature type="region of interest" description="Disordered" evidence="1">
    <location>
        <begin position="149"/>
        <end position="182"/>
    </location>
</feature>
<feature type="transmembrane region" description="Helical" evidence="2">
    <location>
        <begin position="60"/>
        <end position="79"/>
    </location>
</feature>
<dbReference type="EMBL" id="LR593887">
    <property type="protein sequence ID" value="VTR98514.1"/>
    <property type="molecule type" value="Genomic_DNA"/>
</dbReference>
<dbReference type="InParanoid" id="A0A6C2YJD6"/>
<organism evidence="3">
    <name type="scientific">Tuwongella immobilis</name>
    <dbReference type="NCBI Taxonomy" id="692036"/>
    <lineage>
        <taxon>Bacteria</taxon>
        <taxon>Pseudomonadati</taxon>
        <taxon>Planctomycetota</taxon>
        <taxon>Planctomycetia</taxon>
        <taxon>Gemmatales</taxon>
        <taxon>Gemmataceae</taxon>
        <taxon>Tuwongella</taxon>
    </lineage>
</organism>
<keyword evidence="2" id="KW-1133">Transmembrane helix</keyword>
<evidence type="ECO:0000313" key="3">
    <source>
        <dbReference type="EMBL" id="VIP01474.1"/>
    </source>
</evidence>
<dbReference type="AlphaFoldDB" id="A0A6C2YJD6"/>
<protein>
    <submittedName>
        <fullName evidence="3">Uncharacterized protein</fullName>
    </submittedName>
</protein>
<gene>
    <name evidence="3" type="ORF">GMBLW1_24860</name>
</gene>
<proteinExistence type="predicted"/>
<keyword evidence="2" id="KW-0472">Membrane</keyword>
<feature type="transmembrane region" description="Helical" evidence="2">
    <location>
        <begin position="122"/>
        <end position="142"/>
    </location>
</feature>
<feature type="compositionally biased region" description="Basic and acidic residues" evidence="1">
    <location>
        <begin position="164"/>
        <end position="182"/>
    </location>
</feature>
<dbReference type="RefSeq" id="WP_162656676.1">
    <property type="nucleotide sequence ID" value="NZ_LR593887.1"/>
</dbReference>
<feature type="transmembrane region" description="Helical" evidence="2">
    <location>
        <begin position="36"/>
        <end position="54"/>
    </location>
</feature>
<dbReference type="KEGG" id="tim:GMBLW1_24860"/>